<keyword evidence="4" id="KW-0233">DNA recombination</keyword>
<dbReference type="CDD" id="cd01189">
    <property type="entry name" value="INT_ICEBs1_C_like"/>
    <property type="match status" value="1"/>
</dbReference>
<reference evidence="8 9" key="1">
    <citation type="submission" date="2016-10" db="EMBL/GenBank/DDBJ databases">
        <authorList>
            <person name="de Groot N.N."/>
        </authorList>
    </citation>
    <scope>NUCLEOTIDE SEQUENCE [LARGE SCALE GENOMIC DNA]</scope>
    <source>
        <strain evidence="8 9">DSM 22024</strain>
    </source>
</reference>
<keyword evidence="9" id="KW-1185">Reference proteome</keyword>
<evidence type="ECO:0000256" key="4">
    <source>
        <dbReference type="ARBA" id="ARBA00023172"/>
    </source>
</evidence>
<dbReference type="PROSITE" id="PS51900">
    <property type="entry name" value="CB"/>
    <property type="match status" value="1"/>
</dbReference>
<dbReference type="InterPro" id="IPR053876">
    <property type="entry name" value="Phage_int_M"/>
</dbReference>
<organism evidence="8 9">
    <name type="scientific">Actinopolymorpha singaporensis</name>
    <dbReference type="NCBI Taxonomy" id="117157"/>
    <lineage>
        <taxon>Bacteria</taxon>
        <taxon>Bacillati</taxon>
        <taxon>Actinomycetota</taxon>
        <taxon>Actinomycetes</taxon>
        <taxon>Propionibacteriales</taxon>
        <taxon>Actinopolymorphaceae</taxon>
        <taxon>Actinopolymorpha</taxon>
    </lineage>
</organism>
<evidence type="ECO:0000256" key="3">
    <source>
        <dbReference type="ARBA" id="ARBA00023125"/>
    </source>
</evidence>
<protein>
    <submittedName>
        <fullName evidence="8">Site-specific recombinase XerD</fullName>
    </submittedName>
</protein>
<dbReference type="Pfam" id="PF00589">
    <property type="entry name" value="Phage_integrase"/>
    <property type="match status" value="1"/>
</dbReference>
<dbReference type="InterPro" id="IPR013762">
    <property type="entry name" value="Integrase-like_cat_sf"/>
</dbReference>
<name>A0A1H1TBT8_9ACTN</name>
<evidence type="ECO:0000256" key="5">
    <source>
        <dbReference type="PROSITE-ProRule" id="PRU01248"/>
    </source>
</evidence>
<dbReference type="GO" id="GO:0003677">
    <property type="term" value="F:DNA binding"/>
    <property type="evidence" value="ECO:0007669"/>
    <property type="project" value="UniProtKB-UniRule"/>
</dbReference>
<dbReference type="OrthoDB" id="1822491at2"/>
<evidence type="ECO:0000259" key="6">
    <source>
        <dbReference type="PROSITE" id="PS51898"/>
    </source>
</evidence>
<dbReference type="SUPFAM" id="SSF56349">
    <property type="entry name" value="DNA breaking-rejoining enzymes"/>
    <property type="match status" value="1"/>
</dbReference>
<feature type="domain" description="Core-binding (CB)" evidence="7">
    <location>
        <begin position="73"/>
        <end position="155"/>
    </location>
</feature>
<keyword evidence="2" id="KW-0229">DNA integration</keyword>
<comment type="similarity">
    <text evidence="1">Belongs to the 'phage' integrase family.</text>
</comment>
<dbReference type="InterPro" id="IPR010998">
    <property type="entry name" value="Integrase_recombinase_N"/>
</dbReference>
<keyword evidence="3 5" id="KW-0238">DNA-binding</keyword>
<dbReference type="PANTHER" id="PTHR30629:SF2">
    <property type="entry name" value="PROPHAGE INTEGRASE INTS-RELATED"/>
    <property type="match status" value="1"/>
</dbReference>
<dbReference type="Pfam" id="PF22022">
    <property type="entry name" value="Phage_int_M"/>
    <property type="match status" value="1"/>
</dbReference>
<gene>
    <name evidence="8" type="ORF">SAMN04489717_3133</name>
</gene>
<dbReference type="InterPro" id="IPR002104">
    <property type="entry name" value="Integrase_catalytic"/>
</dbReference>
<proteinExistence type="inferred from homology"/>
<sequence>MARPPLPVGTAGETRIYATSAGFRAMCKVRDYDGVVRIVERRGRSKEQARNRLREAVRDRVRADAGSEIRPDTRLSDLAELWFAEVSDMDRSPTTLELYRQQLDKRIIPALGNLRIREATVSRVDRFVKSVRLNPGPSTAKTVRTILSGMFGLAARHEALTHNPARDIARIETRPKASRALTLAEAQDLRAKVAASAQARRWDLVDFIDMMLATGLRIGETAAIVWDAVDLEVGTVEVRGTVVRLKGQGVVIKPKPKSRNGWRTLVLPSWAVEMLRRRQDGGVAPDEPVFPAPLGGVRDPSNTHGDLRRTFDEAGYMWVTSHVFRKTVATLMDHAGLSARAAADQLGHAKVSMTQDVYMGRKVASTGAAAVLERLVNPAEEAKSVG</sequence>
<dbReference type="PANTHER" id="PTHR30629">
    <property type="entry name" value="PROPHAGE INTEGRASE"/>
    <property type="match status" value="1"/>
</dbReference>
<dbReference type="GO" id="GO:0006310">
    <property type="term" value="P:DNA recombination"/>
    <property type="evidence" value="ECO:0007669"/>
    <property type="project" value="UniProtKB-KW"/>
</dbReference>
<accession>A0A1H1TBT8</accession>
<dbReference type="InterPro" id="IPR044068">
    <property type="entry name" value="CB"/>
</dbReference>
<feature type="domain" description="Tyr recombinase" evidence="6">
    <location>
        <begin position="176"/>
        <end position="373"/>
    </location>
</feature>
<dbReference type="STRING" id="117157.SAMN04489717_3133"/>
<dbReference type="PROSITE" id="PS51898">
    <property type="entry name" value="TYR_RECOMBINASE"/>
    <property type="match status" value="1"/>
</dbReference>
<dbReference type="AlphaFoldDB" id="A0A1H1TBT8"/>
<dbReference type="InterPro" id="IPR011010">
    <property type="entry name" value="DNA_brk_join_enz"/>
</dbReference>
<dbReference type="Gene3D" id="1.10.443.10">
    <property type="entry name" value="Intergrase catalytic core"/>
    <property type="match status" value="1"/>
</dbReference>
<evidence type="ECO:0000313" key="9">
    <source>
        <dbReference type="Proteomes" id="UP000198983"/>
    </source>
</evidence>
<dbReference type="GO" id="GO:0015074">
    <property type="term" value="P:DNA integration"/>
    <property type="evidence" value="ECO:0007669"/>
    <property type="project" value="UniProtKB-KW"/>
</dbReference>
<dbReference type="RefSeq" id="WP_092654403.1">
    <property type="nucleotide sequence ID" value="NZ_LT629732.1"/>
</dbReference>
<evidence type="ECO:0000256" key="1">
    <source>
        <dbReference type="ARBA" id="ARBA00008857"/>
    </source>
</evidence>
<evidence type="ECO:0000256" key="2">
    <source>
        <dbReference type="ARBA" id="ARBA00022908"/>
    </source>
</evidence>
<dbReference type="Gene3D" id="1.10.150.130">
    <property type="match status" value="1"/>
</dbReference>
<dbReference type="EMBL" id="LT629732">
    <property type="protein sequence ID" value="SDS57531.1"/>
    <property type="molecule type" value="Genomic_DNA"/>
</dbReference>
<evidence type="ECO:0000313" key="8">
    <source>
        <dbReference type="EMBL" id="SDS57531.1"/>
    </source>
</evidence>
<evidence type="ECO:0000259" key="7">
    <source>
        <dbReference type="PROSITE" id="PS51900"/>
    </source>
</evidence>
<dbReference type="Proteomes" id="UP000198983">
    <property type="component" value="Chromosome I"/>
</dbReference>
<dbReference type="InterPro" id="IPR050808">
    <property type="entry name" value="Phage_Integrase"/>
</dbReference>